<proteinExistence type="predicted"/>
<dbReference type="Proteomes" id="UP000306888">
    <property type="component" value="Unassembled WGS sequence"/>
</dbReference>
<evidence type="ECO:0000313" key="2">
    <source>
        <dbReference type="Proteomes" id="UP000306888"/>
    </source>
</evidence>
<dbReference type="OrthoDB" id="1910347at2"/>
<organism evidence="1 2">
    <name type="scientific">Clostridium sartagoforme</name>
    <dbReference type="NCBI Taxonomy" id="84031"/>
    <lineage>
        <taxon>Bacteria</taxon>
        <taxon>Bacillati</taxon>
        <taxon>Bacillota</taxon>
        <taxon>Clostridia</taxon>
        <taxon>Eubacteriales</taxon>
        <taxon>Clostridiaceae</taxon>
        <taxon>Clostridium</taxon>
    </lineage>
</organism>
<dbReference type="AlphaFoldDB" id="A0A4S2DS38"/>
<keyword evidence="2" id="KW-1185">Reference proteome</keyword>
<evidence type="ECO:0000313" key="1">
    <source>
        <dbReference type="EMBL" id="TGY43881.1"/>
    </source>
</evidence>
<reference evidence="1 2" key="1">
    <citation type="submission" date="2019-04" db="EMBL/GenBank/DDBJ databases">
        <title>Microbes associate with the intestines of laboratory mice.</title>
        <authorList>
            <person name="Navarre W."/>
            <person name="Wong E."/>
            <person name="Huang K."/>
            <person name="Tropini C."/>
            <person name="Ng K."/>
            <person name="Yu B."/>
        </authorList>
    </citation>
    <scope>NUCLEOTIDE SEQUENCE [LARGE SCALE GENOMIC DNA]</scope>
    <source>
        <strain evidence="1 2">NM50_B9-20</strain>
    </source>
</reference>
<name>A0A4S2DS38_9CLOT</name>
<sequence>MKKRYFSFIILVIIQIIVLVGCSNSTSITSKTEKEIKEAIDLVLSYENGYDETMKKHISEKNFYVCNYKEYYSLYIGDSTIEEYESKVVNTSKDGEKYKVYMLLNIKARGLEVHKNEDGSEEGSDEAIGEDIPLEVIVKEKDGEFYIEGLTEYENLEKAKELNEGFK</sequence>
<protein>
    <submittedName>
        <fullName evidence="1">Uncharacterized protein</fullName>
    </submittedName>
</protein>
<dbReference type="RefSeq" id="WP_136004674.1">
    <property type="nucleotide sequence ID" value="NZ_SRYR01000001.1"/>
</dbReference>
<accession>A0A4S2DS38</accession>
<dbReference type="EMBL" id="SRYR01000001">
    <property type="protein sequence ID" value="TGY43881.1"/>
    <property type="molecule type" value="Genomic_DNA"/>
</dbReference>
<dbReference type="PROSITE" id="PS51257">
    <property type="entry name" value="PROKAR_LIPOPROTEIN"/>
    <property type="match status" value="1"/>
</dbReference>
<comment type="caution">
    <text evidence="1">The sequence shown here is derived from an EMBL/GenBank/DDBJ whole genome shotgun (WGS) entry which is preliminary data.</text>
</comment>
<gene>
    <name evidence="1" type="ORF">E5347_03435</name>
</gene>